<comment type="caution">
    <text evidence="11">The sequence shown here is derived from an EMBL/GenBank/DDBJ whole genome shotgun (WGS) entry which is preliminary data.</text>
</comment>
<organism evidence="11 12">
    <name type="scientific">Protomyces lactucae-debilis</name>
    <dbReference type="NCBI Taxonomy" id="2754530"/>
    <lineage>
        <taxon>Eukaryota</taxon>
        <taxon>Fungi</taxon>
        <taxon>Dikarya</taxon>
        <taxon>Ascomycota</taxon>
        <taxon>Taphrinomycotina</taxon>
        <taxon>Taphrinomycetes</taxon>
        <taxon>Taphrinales</taxon>
        <taxon>Protomycetaceae</taxon>
        <taxon>Protomyces</taxon>
    </lineage>
</organism>
<evidence type="ECO:0000256" key="5">
    <source>
        <dbReference type="ARBA" id="ARBA00022989"/>
    </source>
</evidence>
<keyword evidence="5" id="KW-1133">Transmembrane helix</keyword>
<dbReference type="GO" id="GO:0043337">
    <property type="term" value="F:cardiolipin synthase (CMP-forming)"/>
    <property type="evidence" value="ECO:0007669"/>
    <property type="project" value="TreeGrafter"/>
</dbReference>
<keyword evidence="3 10" id="KW-0808">Transferase</keyword>
<evidence type="ECO:0000256" key="10">
    <source>
        <dbReference type="RuleBase" id="RU003750"/>
    </source>
</evidence>
<dbReference type="STRING" id="56484.A0A1Y2F346"/>
<comment type="subcellular location">
    <subcellularLocation>
        <location evidence="1">Membrane</location>
        <topology evidence="1">Multi-pass membrane protein</topology>
    </subcellularLocation>
</comment>
<dbReference type="InterPro" id="IPR043130">
    <property type="entry name" value="CDP-OH_PTrfase_TM_dom"/>
</dbReference>
<dbReference type="OrthoDB" id="10020554at2759"/>
<dbReference type="GO" id="GO:0032049">
    <property type="term" value="P:cardiolipin biosynthetic process"/>
    <property type="evidence" value="ECO:0007669"/>
    <property type="project" value="TreeGrafter"/>
</dbReference>
<dbReference type="Proteomes" id="UP000193685">
    <property type="component" value="Unassembled WGS sequence"/>
</dbReference>
<dbReference type="GeneID" id="63784607"/>
<evidence type="ECO:0000256" key="3">
    <source>
        <dbReference type="ARBA" id="ARBA00022679"/>
    </source>
</evidence>
<evidence type="ECO:0000256" key="4">
    <source>
        <dbReference type="ARBA" id="ARBA00022692"/>
    </source>
</evidence>
<protein>
    <submittedName>
        <fullName evidence="11">CDP-alcohol phosphatidyltransferase-domain-containing protein</fullName>
    </submittedName>
</protein>
<dbReference type="GO" id="GO:0005739">
    <property type="term" value="C:mitochondrion"/>
    <property type="evidence" value="ECO:0007669"/>
    <property type="project" value="TreeGrafter"/>
</dbReference>
<dbReference type="RefSeq" id="XP_040723218.1">
    <property type="nucleotide sequence ID" value="XM_040868008.1"/>
</dbReference>
<keyword evidence="6" id="KW-0443">Lipid metabolism</keyword>
<accession>A0A1Y2F346</accession>
<evidence type="ECO:0000313" key="12">
    <source>
        <dbReference type="Proteomes" id="UP000193685"/>
    </source>
</evidence>
<reference evidence="11 12" key="1">
    <citation type="submission" date="2016-07" db="EMBL/GenBank/DDBJ databases">
        <title>Pervasive Adenine N6-methylation of Active Genes in Fungi.</title>
        <authorList>
            <consortium name="DOE Joint Genome Institute"/>
            <person name="Mondo S.J."/>
            <person name="Dannebaum R.O."/>
            <person name="Kuo R.C."/>
            <person name="Labutti K."/>
            <person name="Haridas S."/>
            <person name="Kuo A."/>
            <person name="Salamov A."/>
            <person name="Ahrendt S.R."/>
            <person name="Lipzen A."/>
            <person name="Sullivan W."/>
            <person name="Andreopoulos W.B."/>
            <person name="Clum A."/>
            <person name="Lindquist E."/>
            <person name="Daum C."/>
            <person name="Ramamoorthy G.K."/>
            <person name="Gryganskyi A."/>
            <person name="Culley D."/>
            <person name="Magnuson J.K."/>
            <person name="James T.Y."/>
            <person name="O'Malley M.A."/>
            <person name="Stajich J.E."/>
            <person name="Spatafora J.W."/>
            <person name="Visel A."/>
            <person name="Grigoriev I.V."/>
        </authorList>
    </citation>
    <scope>NUCLEOTIDE SEQUENCE [LARGE SCALE GENOMIC DNA]</scope>
    <source>
        <strain evidence="11 12">12-1054</strain>
    </source>
</reference>
<dbReference type="Gene3D" id="1.20.120.1760">
    <property type="match status" value="1"/>
</dbReference>
<keyword evidence="9" id="KW-1208">Phospholipid metabolism</keyword>
<dbReference type="PANTHER" id="PTHR14269:SF60">
    <property type="entry name" value="CARDIOLIPIN SYNTHASE (CMP-FORMING)"/>
    <property type="match status" value="1"/>
</dbReference>
<evidence type="ECO:0000313" key="11">
    <source>
        <dbReference type="EMBL" id="ORY78107.1"/>
    </source>
</evidence>
<evidence type="ECO:0000256" key="6">
    <source>
        <dbReference type="ARBA" id="ARBA00023098"/>
    </source>
</evidence>
<dbReference type="OMA" id="KRFNMAS"/>
<evidence type="ECO:0000256" key="7">
    <source>
        <dbReference type="ARBA" id="ARBA00023136"/>
    </source>
</evidence>
<keyword evidence="12" id="KW-1185">Reference proteome</keyword>
<dbReference type="PROSITE" id="PS00379">
    <property type="entry name" value="CDP_ALCOHOL_P_TRANSF"/>
    <property type="match status" value="1"/>
</dbReference>
<evidence type="ECO:0000256" key="1">
    <source>
        <dbReference type="ARBA" id="ARBA00004141"/>
    </source>
</evidence>
<keyword evidence="8" id="KW-0594">Phospholipid biosynthesis</keyword>
<evidence type="ECO:0000256" key="9">
    <source>
        <dbReference type="ARBA" id="ARBA00023264"/>
    </source>
</evidence>
<dbReference type="EMBL" id="MCFI01000018">
    <property type="protein sequence ID" value="ORY78107.1"/>
    <property type="molecule type" value="Genomic_DNA"/>
</dbReference>
<dbReference type="GO" id="GO:0016020">
    <property type="term" value="C:membrane"/>
    <property type="evidence" value="ECO:0007669"/>
    <property type="project" value="UniProtKB-SubCell"/>
</dbReference>
<dbReference type="InterPro" id="IPR050324">
    <property type="entry name" value="CDP-alcohol_PTase-I"/>
</dbReference>
<keyword evidence="4" id="KW-0812">Transmembrane</keyword>
<evidence type="ECO:0000256" key="8">
    <source>
        <dbReference type="ARBA" id="ARBA00023209"/>
    </source>
</evidence>
<gene>
    <name evidence="11" type="ORF">BCR37DRAFT_350494</name>
</gene>
<sequence>MLRLRCSRTLAASLSYSSLGSQLPYRRQLASQNTKKPGPAHENIYTIPNVLTVSRILMTPGISYLFIQARHKEALALLAFAGMTDLVDGHLARKYNMGTVVGSIIDPLADKLLMTTLVSTLAYAGNMPLLMAVIILGRDFALGISALYWRWISLPPPRTFTRFWDFSLPSASVHPTSVSKINTGLQLVLVGAYMVQPVLPFDIALPLSLYEYLVASTTIYSGLEYTWRKDTVKILKQ</sequence>
<dbReference type="AlphaFoldDB" id="A0A1Y2F346"/>
<dbReference type="InterPro" id="IPR000462">
    <property type="entry name" value="CDP-OH_P_trans"/>
</dbReference>
<dbReference type="Pfam" id="PF01066">
    <property type="entry name" value="CDP-OH_P_transf"/>
    <property type="match status" value="1"/>
</dbReference>
<proteinExistence type="inferred from homology"/>
<dbReference type="PANTHER" id="PTHR14269">
    <property type="entry name" value="CDP-DIACYLGLYCEROL--GLYCEROL-3-PHOSPHATE 3-PHOSPHATIDYLTRANSFERASE-RELATED"/>
    <property type="match status" value="1"/>
</dbReference>
<keyword evidence="7" id="KW-0472">Membrane</keyword>
<name>A0A1Y2F346_PROLT</name>
<evidence type="ECO:0000256" key="2">
    <source>
        <dbReference type="ARBA" id="ARBA00022516"/>
    </source>
</evidence>
<keyword evidence="2" id="KW-0444">Lipid biosynthesis</keyword>
<comment type="similarity">
    <text evidence="10">Belongs to the CDP-alcohol phosphatidyltransferase class-I family.</text>
</comment>
<dbReference type="InterPro" id="IPR048254">
    <property type="entry name" value="CDP_ALCOHOL_P_TRANSF_CS"/>
</dbReference>